<evidence type="ECO:0000313" key="2">
    <source>
        <dbReference type="Proteomes" id="UP000176944"/>
    </source>
</evidence>
<proteinExistence type="predicted"/>
<evidence type="ECO:0008006" key="3">
    <source>
        <dbReference type="Google" id="ProtNLM"/>
    </source>
</evidence>
<organism evidence="1 2">
    <name type="scientific">Moorena producens (strain JHB)</name>
    <dbReference type="NCBI Taxonomy" id="1454205"/>
    <lineage>
        <taxon>Bacteria</taxon>
        <taxon>Bacillati</taxon>
        <taxon>Cyanobacteriota</taxon>
        <taxon>Cyanophyceae</taxon>
        <taxon>Coleofasciculales</taxon>
        <taxon>Coleofasciculaceae</taxon>
        <taxon>Moorena</taxon>
    </lineage>
</organism>
<sequence>MPIQFDLAKYLNPIFVETGTYKGHGIAAALASGFPKIYSIEVSQEFYEHSVQRFKSEIAQGTVEILLGDSLSCLAEVIQTIDRPITFWLDAHETLGYQGKKSCPLYEELDAIANHPIKNHTILIDDLRLLSKQGWGESVVKDDIIEKLKQINHNYSLSYENGKIENDVLVALPDTLLAVGADLK</sequence>
<reference evidence="2" key="1">
    <citation type="submission" date="2016-10" db="EMBL/GenBank/DDBJ databases">
        <title>Comparative genomics uncovers the prolific and rare metabolic potential of the cyanobacterial genus Moorea.</title>
        <authorList>
            <person name="Leao T."/>
            <person name="Castelao G."/>
            <person name="Korobeynikov A."/>
            <person name="Monroe E.A."/>
            <person name="Podell S."/>
            <person name="Glukhov E."/>
            <person name="Allen E."/>
            <person name="Gerwick W.H."/>
            <person name="Gerwick L."/>
        </authorList>
    </citation>
    <scope>NUCLEOTIDE SEQUENCE [LARGE SCALE GENOMIC DNA]</scope>
    <source>
        <strain evidence="2">JHB</strain>
    </source>
</reference>
<dbReference type="Gene3D" id="3.40.50.150">
    <property type="entry name" value="Vaccinia Virus protein VP39"/>
    <property type="match status" value="1"/>
</dbReference>
<dbReference type="InterPro" id="IPR029063">
    <property type="entry name" value="SAM-dependent_MTases_sf"/>
</dbReference>
<protein>
    <recommendedName>
        <fullName evidence="3">Methyltransferase</fullName>
    </recommendedName>
</protein>
<evidence type="ECO:0000313" key="1">
    <source>
        <dbReference type="EMBL" id="AOY81589.1"/>
    </source>
</evidence>
<name>A0A1D9G1T9_MOOP1</name>
<dbReference type="AlphaFoldDB" id="A0A1D9G1T9"/>
<dbReference type="Proteomes" id="UP000176944">
    <property type="component" value="Chromosome"/>
</dbReference>
<dbReference type="EMBL" id="CP017708">
    <property type="protein sequence ID" value="AOY81589.1"/>
    <property type="molecule type" value="Genomic_DNA"/>
</dbReference>
<accession>A0A1D9G1T9</accession>
<gene>
    <name evidence="1" type="ORF">BJP36_18375</name>
</gene>